<dbReference type="EMBL" id="BFEA01000456">
    <property type="protein sequence ID" value="GBG83903.1"/>
    <property type="molecule type" value="Genomic_DNA"/>
</dbReference>
<dbReference type="Proteomes" id="UP000265515">
    <property type="component" value="Unassembled WGS sequence"/>
</dbReference>
<organism evidence="2 3">
    <name type="scientific">Chara braunii</name>
    <name type="common">Braun's stonewort</name>
    <dbReference type="NCBI Taxonomy" id="69332"/>
    <lineage>
        <taxon>Eukaryota</taxon>
        <taxon>Viridiplantae</taxon>
        <taxon>Streptophyta</taxon>
        <taxon>Charophyceae</taxon>
        <taxon>Charales</taxon>
        <taxon>Characeae</taxon>
        <taxon>Chara</taxon>
    </lineage>
</organism>
<evidence type="ECO:0000313" key="2">
    <source>
        <dbReference type="EMBL" id="GBG83903.1"/>
    </source>
</evidence>
<gene>
    <name evidence="2" type="ORF">CBR_g37774</name>
</gene>
<keyword evidence="3" id="KW-1185">Reference proteome</keyword>
<dbReference type="Gramene" id="GBG83903">
    <property type="protein sequence ID" value="GBG83903"/>
    <property type="gene ID" value="CBR_g37774"/>
</dbReference>
<feature type="region of interest" description="Disordered" evidence="1">
    <location>
        <begin position="1"/>
        <end position="52"/>
    </location>
</feature>
<sequence length="551" mass="62368">MERLKKEEEEKLKEVEAEQAAAAEEEEIPLQRNVRRTGEGESSGTTEEEKLEKMASEWVANLCLGEDEEAMMYIPQDERDAAIVEIQAVQDPFQRQALEEEKRMEWKLRLRRQRRRRIGVATELEEELAATRERHAHLVEHADLKNKVEIIGKSLEVMIRAQQEQMNYLRGHNIALQSMRVGFRDFPDDMMMRMGTEMQAGLINMERFYKGAIEGVKIAAPKEEEARPVKVKFPDSYSGKKEENFDNWEASVNSYVHLQKILPEEQVLVTFHALKNKAASFARSLARAAKCENDMVAYSIITPLSEFFRLLRERFADVTRGIRASDKLQTIHSPQWWSARALKGVMDELVAIPGHGVTEAQLVQLFYRVMPESLRGHFFERSRESAITYDTLSREVVAFEAQSMPPSTIWHKDLDKGKKWKGRTISGQVKAKDHLILTLDEGGMEEVPYSQIEWGLEEEDNSVSQGRTYAAITAGGRPQGRGGGQDQGAGPLVAEGRALRGLAAKETAMVPRKTVRIVVGHLPRGVDGTLVGHKASLGKIWVSNSQYGRGE</sequence>
<evidence type="ECO:0000313" key="3">
    <source>
        <dbReference type="Proteomes" id="UP000265515"/>
    </source>
</evidence>
<protein>
    <submittedName>
        <fullName evidence="2">Uncharacterized protein</fullName>
    </submittedName>
</protein>
<accession>A0A388LNW1</accession>
<name>A0A388LNW1_CHABU</name>
<comment type="caution">
    <text evidence="2">The sequence shown here is derived from an EMBL/GenBank/DDBJ whole genome shotgun (WGS) entry which is preliminary data.</text>
</comment>
<proteinExistence type="predicted"/>
<feature type="compositionally biased region" description="Basic and acidic residues" evidence="1">
    <location>
        <begin position="1"/>
        <end position="16"/>
    </location>
</feature>
<dbReference type="AlphaFoldDB" id="A0A388LNW1"/>
<evidence type="ECO:0000256" key="1">
    <source>
        <dbReference type="SAM" id="MobiDB-lite"/>
    </source>
</evidence>
<reference evidence="2 3" key="1">
    <citation type="journal article" date="2018" name="Cell">
        <title>The Chara Genome: Secondary Complexity and Implications for Plant Terrestrialization.</title>
        <authorList>
            <person name="Nishiyama T."/>
            <person name="Sakayama H."/>
            <person name="Vries J.D."/>
            <person name="Buschmann H."/>
            <person name="Saint-Marcoux D."/>
            <person name="Ullrich K.K."/>
            <person name="Haas F.B."/>
            <person name="Vanderstraeten L."/>
            <person name="Becker D."/>
            <person name="Lang D."/>
            <person name="Vosolsobe S."/>
            <person name="Rombauts S."/>
            <person name="Wilhelmsson P.K.I."/>
            <person name="Janitza P."/>
            <person name="Kern R."/>
            <person name="Heyl A."/>
            <person name="Rumpler F."/>
            <person name="Villalobos L.I.A.C."/>
            <person name="Clay J.M."/>
            <person name="Skokan R."/>
            <person name="Toyoda A."/>
            <person name="Suzuki Y."/>
            <person name="Kagoshima H."/>
            <person name="Schijlen E."/>
            <person name="Tajeshwar N."/>
            <person name="Catarino B."/>
            <person name="Hetherington A.J."/>
            <person name="Saltykova A."/>
            <person name="Bonnot C."/>
            <person name="Breuninger H."/>
            <person name="Symeonidi A."/>
            <person name="Radhakrishnan G.V."/>
            <person name="Van Nieuwerburgh F."/>
            <person name="Deforce D."/>
            <person name="Chang C."/>
            <person name="Karol K.G."/>
            <person name="Hedrich R."/>
            <person name="Ulvskov P."/>
            <person name="Glockner G."/>
            <person name="Delwiche C.F."/>
            <person name="Petrasek J."/>
            <person name="Van de Peer Y."/>
            <person name="Friml J."/>
            <person name="Beilby M."/>
            <person name="Dolan L."/>
            <person name="Kohara Y."/>
            <person name="Sugano S."/>
            <person name="Fujiyama A."/>
            <person name="Delaux P.-M."/>
            <person name="Quint M."/>
            <person name="TheiBen G."/>
            <person name="Hagemann M."/>
            <person name="Harholt J."/>
            <person name="Dunand C."/>
            <person name="Zachgo S."/>
            <person name="Langdale J."/>
            <person name="Maumus F."/>
            <person name="Straeten D.V.D."/>
            <person name="Gould S.B."/>
            <person name="Rensing S.A."/>
        </authorList>
    </citation>
    <scope>NUCLEOTIDE SEQUENCE [LARGE SCALE GENOMIC DNA]</scope>
    <source>
        <strain evidence="2 3">S276</strain>
    </source>
</reference>